<dbReference type="Proteomes" id="UP001303473">
    <property type="component" value="Unassembled WGS sequence"/>
</dbReference>
<dbReference type="AlphaFoldDB" id="A0AAN6S2K3"/>
<dbReference type="EMBL" id="MU853852">
    <property type="protein sequence ID" value="KAK3937521.1"/>
    <property type="molecule type" value="Genomic_DNA"/>
</dbReference>
<evidence type="ECO:0000313" key="3">
    <source>
        <dbReference type="EMBL" id="KAK3937521.1"/>
    </source>
</evidence>
<gene>
    <name evidence="3" type="ORF">QBC46DRAFT_411079</name>
</gene>
<dbReference type="Pfam" id="PF20150">
    <property type="entry name" value="2EXR"/>
    <property type="match status" value="1"/>
</dbReference>
<evidence type="ECO:0000259" key="2">
    <source>
        <dbReference type="Pfam" id="PF20150"/>
    </source>
</evidence>
<dbReference type="InterPro" id="IPR045518">
    <property type="entry name" value="2EXR"/>
</dbReference>
<reference evidence="4" key="1">
    <citation type="journal article" date="2023" name="Mol. Phylogenet. Evol.">
        <title>Genome-scale phylogeny and comparative genomics of the fungal order Sordariales.</title>
        <authorList>
            <person name="Hensen N."/>
            <person name="Bonometti L."/>
            <person name="Westerberg I."/>
            <person name="Brannstrom I.O."/>
            <person name="Guillou S."/>
            <person name="Cros-Aarteil S."/>
            <person name="Calhoun S."/>
            <person name="Haridas S."/>
            <person name="Kuo A."/>
            <person name="Mondo S."/>
            <person name="Pangilinan J."/>
            <person name="Riley R."/>
            <person name="LaButti K."/>
            <person name="Andreopoulos B."/>
            <person name="Lipzen A."/>
            <person name="Chen C."/>
            <person name="Yan M."/>
            <person name="Daum C."/>
            <person name="Ng V."/>
            <person name="Clum A."/>
            <person name="Steindorff A."/>
            <person name="Ohm R.A."/>
            <person name="Martin F."/>
            <person name="Silar P."/>
            <person name="Natvig D.O."/>
            <person name="Lalanne C."/>
            <person name="Gautier V."/>
            <person name="Ament-Velasquez S.L."/>
            <person name="Kruys A."/>
            <person name="Hutchinson M.I."/>
            <person name="Powell A.J."/>
            <person name="Barry K."/>
            <person name="Miller A.N."/>
            <person name="Grigoriev I.V."/>
            <person name="Debuchy R."/>
            <person name="Gladieux P."/>
            <person name="Hiltunen Thoren M."/>
            <person name="Johannesson H."/>
        </authorList>
    </citation>
    <scope>NUCLEOTIDE SEQUENCE [LARGE SCALE GENOMIC DNA]</scope>
    <source>
        <strain evidence="4">CBS 340.73</strain>
    </source>
</reference>
<keyword evidence="4" id="KW-1185">Reference proteome</keyword>
<evidence type="ECO:0000256" key="1">
    <source>
        <dbReference type="SAM" id="MobiDB-lite"/>
    </source>
</evidence>
<comment type="caution">
    <text evidence="3">The sequence shown here is derived from an EMBL/GenBank/DDBJ whole genome shotgun (WGS) entry which is preliminary data.</text>
</comment>
<feature type="region of interest" description="Disordered" evidence="1">
    <location>
        <begin position="1"/>
        <end position="31"/>
    </location>
</feature>
<feature type="compositionally biased region" description="Basic and acidic residues" evidence="1">
    <location>
        <begin position="1"/>
        <end position="19"/>
    </location>
</feature>
<evidence type="ECO:0000313" key="4">
    <source>
        <dbReference type="Proteomes" id="UP001303473"/>
    </source>
</evidence>
<name>A0AAN6S2K3_9PEZI</name>
<sequence length="224" mass="26094">MEAEKVTHERTHEDSHPNKENAPAQENPTPAYFRFEDLPNELKWQIWELALPRRLTKVPCVFEIADPHTQTSRPPGLTQVSRGWRAFAQSYYQVQSLDNFEWIVFTSNEDAICVLLPTERIKWTRPRDFSLCSTADHKEGCVSLTAWVHTDDCYCRTCRALDDFLPEVRLLFVDDAGDSHDDVVTEPIFYRLAVCEHCYSNPFNAYPVWYREPNIMPCKCSESD</sequence>
<proteinExistence type="predicted"/>
<organism evidence="3 4">
    <name type="scientific">Diplogelasinospora grovesii</name>
    <dbReference type="NCBI Taxonomy" id="303347"/>
    <lineage>
        <taxon>Eukaryota</taxon>
        <taxon>Fungi</taxon>
        <taxon>Dikarya</taxon>
        <taxon>Ascomycota</taxon>
        <taxon>Pezizomycotina</taxon>
        <taxon>Sordariomycetes</taxon>
        <taxon>Sordariomycetidae</taxon>
        <taxon>Sordariales</taxon>
        <taxon>Diplogelasinosporaceae</taxon>
        <taxon>Diplogelasinospora</taxon>
    </lineage>
</organism>
<protein>
    <recommendedName>
        <fullName evidence="2">2EXR domain-containing protein</fullName>
    </recommendedName>
</protein>
<accession>A0AAN6S2K3</accession>
<feature type="domain" description="2EXR" evidence="2">
    <location>
        <begin position="34"/>
        <end position="110"/>
    </location>
</feature>